<dbReference type="RefSeq" id="WP_344320634.1">
    <property type="nucleotide sequence ID" value="NZ_BAAASZ010000006.1"/>
</dbReference>
<evidence type="ECO:0000313" key="2">
    <source>
        <dbReference type="EMBL" id="GAA2427834.1"/>
    </source>
</evidence>
<accession>A0ABP5WLD9</accession>
<keyword evidence="3" id="KW-1185">Reference proteome</keyword>
<sequence length="102" mass="11366">MQADRAPTPLPPLSRAEPSYPKKPLPKDREPEPLTAEEDRRVRTDGDLRDLLLPAPEGAREDEGLPALDGGWVPVDDYTGLYEEDEHDGLRQTVILQARLLG</sequence>
<evidence type="ECO:0000313" key="3">
    <source>
        <dbReference type="Proteomes" id="UP001501638"/>
    </source>
</evidence>
<name>A0ABP5WLD9_9ACTN</name>
<reference evidence="3" key="1">
    <citation type="journal article" date="2019" name="Int. J. Syst. Evol. Microbiol.">
        <title>The Global Catalogue of Microorganisms (GCM) 10K type strain sequencing project: providing services to taxonomists for standard genome sequencing and annotation.</title>
        <authorList>
            <consortium name="The Broad Institute Genomics Platform"/>
            <consortium name="The Broad Institute Genome Sequencing Center for Infectious Disease"/>
            <person name="Wu L."/>
            <person name="Ma J."/>
        </authorList>
    </citation>
    <scope>NUCLEOTIDE SEQUENCE [LARGE SCALE GENOMIC DNA]</scope>
    <source>
        <strain evidence="3">JCM 6305</strain>
    </source>
</reference>
<gene>
    <name evidence="2" type="ORF">GCM10010405_08040</name>
</gene>
<organism evidence="2 3">
    <name type="scientific">Streptomyces macrosporus</name>
    <dbReference type="NCBI Taxonomy" id="44032"/>
    <lineage>
        <taxon>Bacteria</taxon>
        <taxon>Bacillati</taxon>
        <taxon>Actinomycetota</taxon>
        <taxon>Actinomycetes</taxon>
        <taxon>Kitasatosporales</taxon>
        <taxon>Streptomycetaceae</taxon>
        <taxon>Streptomyces</taxon>
    </lineage>
</organism>
<feature type="compositionally biased region" description="Basic and acidic residues" evidence="1">
    <location>
        <begin position="25"/>
        <end position="48"/>
    </location>
</feature>
<comment type="caution">
    <text evidence="2">The sequence shown here is derived from an EMBL/GenBank/DDBJ whole genome shotgun (WGS) entry which is preliminary data.</text>
</comment>
<proteinExistence type="predicted"/>
<evidence type="ECO:0000256" key="1">
    <source>
        <dbReference type="SAM" id="MobiDB-lite"/>
    </source>
</evidence>
<dbReference type="EMBL" id="BAAASZ010000006">
    <property type="protein sequence ID" value="GAA2427834.1"/>
    <property type="molecule type" value="Genomic_DNA"/>
</dbReference>
<feature type="region of interest" description="Disordered" evidence="1">
    <location>
        <begin position="1"/>
        <end position="48"/>
    </location>
</feature>
<dbReference type="Proteomes" id="UP001501638">
    <property type="component" value="Unassembled WGS sequence"/>
</dbReference>
<protein>
    <submittedName>
        <fullName evidence="2">Uncharacterized protein</fullName>
    </submittedName>
</protein>